<reference evidence="8" key="1">
    <citation type="submission" date="2022-11" db="UniProtKB">
        <authorList>
            <consortium name="EnsemblMetazoa"/>
        </authorList>
    </citation>
    <scope>IDENTIFICATION</scope>
</reference>
<dbReference type="InterPro" id="IPR033749">
    <property type="entry name" value="Polyprenyl_synt_CS"/>
</dbReference>
<evidence type="ECO:0000256" key="5">
    <source>
        <dbReference type="ARBA" id="ARBA00022842"/>
    </source>
</evidence>
<dbReference type="SUPFAM" id="SSF48576">
    <property type="entry name" value="Terpenoid synthases"/>
    <property type="match status" value="1"/>
</dbReference>
<dbReference type="AlphaFoldDB" id="A0A913XXH2"/>
<keyword evidence="9" id="KW-1185">Reference proteome</keyword>
<dbReference type="InterPro" id="IPR008949">
    <property type="entry name" value="Isoprenoid_synthase_dom_sf"/>
</dbReference>
<evidence type="ECO:0000256" key="6">
    <source>
        <dbReference type="ARBA" id="ARBA00023229"/>
    </source>
</evidence>
<dbReference type="GeneID" id="110249097"/>
<evidence type="ECO:0000313" key="8">
    <source>
        <dbReference type="EnsemblMetazoa" id="XP_020911337.1"/>
    </source>
</evidence>
<keyword evidence="3 7" id="KW-0808">Transferase</keyword>
<evidence type="ECO:0000256" key="7">
    <source>
        <dbReference type="RuleBase" id="RU004466"/>
    </source>
</evidence>
<sequence length="277" mass="30412">MIVLLMASACNIHTSSSRSVLSPQETVAMISEMIHTASLIHDDVIDGAETRRGKVSVNVAFGDKYCILAGDYILSSASQALAKLGNPDVVKLLAEVVEDLVRGEFMQLGSKEDPDERFSHYLKKTYKKTASLIACCCKAVAVFAGCSPDVQDVAYQYGRNIGMVFQLVDDVLDFVASDAEMGKPTAADLKLGLATAPVLFACEKSPELNAMIMRRFKEPGDVEFARNAVYKSDSISRTYDLAREYSKEAIRQINTLTPSPERQALIDITNKVINRRK</sequence>
<organism evidence="8 9">
    <name type="scientific">Exaiptasia diaphana</name>
    <name type="common">Tropical sea anemone</name>
    <name type="synonym">Aiptasia pulchella</name>
    <dbReference type="NCBI Taxonomy" id="2652724"/>
    <lineage>
        <taxon>Eukaryota</taxon>
        <taxon>Metazoa</taxon>
        <taxon>Cnidaria</taxon>
        <taxon>Anthozoa</taxon>
        <taxon>Hexacorallia</taxon>
        <taxon>Actiniaria</taxon>
        <taxon>Aiptasiidae</taxon>
        <taxon>Exaiptasia</taxon>
    </lineage>
</organism>
<dbReference type="GO" id="GO:0006744">
    <property type="term" value="P:ubiquinone biosynthetic process"/>
    <property type="evidence" value="ECO:0007669"/>
    <property type="project" value="TreeGrafter"/>
</dbReference>
<dbReference type="GO" id="GO:0004659">
    <property type="term" value="F:prenyltransferase activity"/>
    <property type="evidence" value="ECO:0007669"/>
    <property type="project" value="InterPro"/>
</dbReference>
<keyword evidence="4" id="KW-0479">Metal-binding</keyword>
<dbReference type="Proteomes" id="UP000887567">
    <property type="component" value="Unplaced"/>
</dbReference>
<evidence type="ECO:0000256" key="3">
    <source>
        <dbReference type="ARBA" id="ARBA00022679"/>
    </source>
</evidence>
<evidence type="ECO:0000256" key="2">
    <source>
        <dbReference type="ARBA" id="ARBA00006706"/>
    </source>
</evidence>
<dbReference type="SFLD" id="SFLDS00005">
    <property type="entry name" value="Isoprenoid_Synthase_Type_I"/>
    <property type="match status" value="1"/>
</dbReference>
<evidence type="ECO:0000256" key="1">
    <source>
        <dbReference type="ARBA" id="ARBA00001946"/>
    </source>
</evidence>
<evidence type="ECO:0000313" key="9">
    <source>
        <dbReference type="Proteomes" id="UP000887567"/>
    </source>
</evidence>
<comment type="cofactor">
    <cofactor evidence="1">
        <name>Mg(2+)</name>
        <dbReference type="ChEBI" id="CHEBI:18420"/>
    </cofactor>
</comment>
<dbReference type="OrthoDB" id="9927103at2759"/>
<dbReference type="PROSITE" id="PS00723">
    <property type="entry name" value="POLYPRENYL_SYNTHASE_1"/>
    <property type="match status" value="1"/>
</dbReference>
<keyword evidence="5" id="KW-0460">Magnesium</keyword>
<dbReference type="GO" id="GO:1990234">
    <property type="term" value="C:transferase complex"/>
    <property type="evidence" value="ECO:0007669"/>
    <property type="project" value="TreeGrafter"/>
</dbReference>
<dbReference type="PROSITE" id="PS00444">
    <property type="entry name" value="POLYPRENYL_SYNTHASE_2"/>
    <property type="match status" value="1"/>
</dbReference>
<name>A0A913XXH2_EXADI</name>
<dbReference type="EnsemblMetazoa" id="XM_021055678.2">
    <property type="protein sequence ID" value="XP_020911337.1"/>
    <property type="gene ID" value="LOC110249097"/>
</dbReference>
<comment type="similarity">
    <text evidence="2 7">Belongs to the FPP/GGPP synthase family.</text>
</comment>
<dbReference type="GO" id="GO:0046872">
    <property type="term" value="F:metal ion binding"/>
    <property type="evidence" value="ECO:0007669"/>
    <property type="project" value="UniProtKB-KW"/>
</dbReference>
<dbReference type="GO" id="GO:0008299">
    <property type="term" value="P:isoprenoid biosynthetic process"/>
    <property type="evidence" value="ECO:0007669"/>
    <property type="project" value="UniProtKB-KW"/>
</dbReference>
<dbReference type="CDD" id="cd00685">
    <property type="entry name" value="Trans_IPPS_HT"/>
    <property type="match status" value="1"/>
</dbReference>
<dbReference type="InterPro" id="IPR000092">
    <property type="entry name" value="Polyprenyl_synt"/>
</dbReference>
<keyword evidence="6" id="KW-0414">Isoprene biosynthesis</keyword>
<accession>A0A913XXH2</accession>
<dbReference type="Gene3D" id="1.10.600.10">
    <property type="entry name" value="Farnesyl Diphosphate Synthase"/>
    <property type="match status" value="1"/>
</dbReference>
<dbReference type="OMA" id="PFINTIG"/>
<evidence type="ECO:0000256" key="4">
    <source>
        <dbReference type="ARBA" id="ARBA00022723"/>
    </source>
</evidence>
<evidence type="ECO:0008006" key="10">
    <source>
        <dbReference type="Google" id="ProtNLM"/>
    </source>
</evidence>
<dbReference type="GO" id="GO:0005739">
    <property type="term" value="C:mitochondrion"/>
    <property type="evidence" value="ECO:0007669"/>
    <property type="project" value="TreeGrafter"/>
</dbReference>
<dbReference type="PANTHER" id="PTHR12001:SF69">
    <property type="entry name" value="ALL TRANS-POLYPRENYL-DIPHOSPHATE SYNTHASE PDSS1"/>
    <property type="match status" value="1"/>
</dbReference>
<protein>
    <recommendedName>
        <fullName evidence="10">Decaprenyl-diphosphate synthase subunit 1</fullName>
    </recommendedName>
</protein>
<dbReference type="KEGG" id="epa:110249097"/>
<dbReference type="RefSeq" id="XP_020911337.1">
    <property type="nucleotide sequence ID" value="XM_021055678.2"/>
</dbReference>
<dbReference type="PANTHER" id="PTHR12001">
    <property type="entry name" value="GERANYLGERANYL PYROPHOSPHATE SYNTHASE"/>
    <property type="match status" value="1"/>
</dbReference>
<dbReference type="Pfam" id="PF00348">
    <property type="entry name" value="polyprenyl_synt"/>
    <property type="match status" value="1"/>
</dbReference>
<proteinExistence type="inferred from homology"/>